<dbReference type="SMART" id="SM01382">
    <property type="entry name" value="Ribosomal_L2_C"/>
    <property type="match status" value="1"/>
</dbReference>
<dbReference type="SUPFAM" id="SSF50104">
    <property type="entry name" value="Translation proteins SH3-like domain"/>
    <property type="match status" value="1"/>
</dbReference>
<evidence type="ECO:0000256" key="1">
    <source>
        <dbReference type="ARBA" id="ARBA00004173"/>
    </source>
</evidence>
<keyword evidence="12" id="KW-1185">Reference proteome</keyword>
<dbReference type="GO" id="GO:0005762">
    <property type="term" value="C:mitochondrial large ribosomal subunit"/>
    <property type="evidence" value="ECO:0007669"/>
    <property type="project" value="TreeGrafter"/>
</dbReference>
<dbReference type="InterPro" id="IPR005880">
    <property type="entry name" value="Ribosomal_uL2_bac/org-type"/>
</dbReference>
<evidence type="ECO:0000256" key="6">
    <source>
        <dbReference type="ARBA" id="ARBA00037226"/>
    </source>
</evidence>
<dbReference type="Gene3D" id="2.30.30.30">
    <property type="match status" value="1"/>
</dbReference>
<comment type="subcellular location">
    <subcellularLocation>
        <location evidence="1">Mitochondrion</location>
    </subcellularLocation>
</comment>
<feature type="compositionally biased region" description="Basic residues" evidence="8">
    <location>
        <begin position="347"/>
        <end position="357"/>
    </location>
</feature>
<dbReference type="Pfam" id="PF00181">
    <property type="entry name" value="Ribosomal_L2_N"/>
    <property type="match status" value="1"/>
</dbReference>
<dbReference type="Pfam" id="PF03947">
    <property type="entry name" value="Ribosomal_L2_C"/>
    <property type="match status" value="1"/>
</dbReference>
<evidence type="ECO:0000313" key="12">
    <source>
        <dbReference type="Proteomes" id="UP000305948"/>
    </source>
</evidence>
<dbReference type="InterPro" id="IPR012340">
    <property type="entry name" value="NA-bd_OB-fold"/>
</dbReference>
<dbReference type="OrthoDB" id="268576at2759"/>
<dbReference type="InterPro" id="IPR008991">
    <property type="entry name" value="Translation_prot_SH3-like_sf"/>
</dbReference>
<evidence type="ECO:0000256" key="7">
    <source>
        <dbReference type="ARBA" id="ARBA00069872"/>
    </source>
</evidence>
<dbReference type="Gene3D" id="4.10.950.10">
    <property type="entry name" value="Ribosomal protein L2, domain 3"/>
    <property type="match status" value="1"/>
</dbReference>
<name>A0A5C3NHU4_9AGAM</name>
<keyword evidence="5" id="KW-0687">Ribonucleoprotein</keyword>
<dbReference type="GO" id="GO:0003723">
    <property type="term" value="F:RNA binding"/>
    <property type="evidence" value="ECO:0007669"/>
    <property type="project" value="InterPro"/>
</dbReference>
<keyword evidence="4" id="KW-0496">Mitochondrion</keyword>
<comment type="similarity">
    <text evidence="2">Belongs to the universal ribosomal protein uL2 family.</text>
</comment>
<dbReference type="FunFam" id="2.30.30.30:FF:000001">
    <property type="entry name" value="50S ribosomal protein L2"/>
    <property type="match status" value="1"/>
</dbReference>
<dbReference type="InterPro" id="IPR014726">
    <property type="entry name" value="Ribosomal_uL2_dom3"/>
</dbReference>
<dbReference type="FunFam" id="2.40.50.140:FF:000128">
    <property type="entry name" value="50S ribosomal protein L2"/>
    <property type="match status" value="1"/>
</dbReference>
<sequence>MFAARNGSSLLRSCLSLRSRQALSPSKVAFLQGGSNLQTRKLATEAPVAQTISEALSRSTDLFKTYKPITPGRRHLRRPISPHLYEGRPLRLLTTPLRKKGGRNNTGRITIRHRGGGHKRRLRLVDFTRREPGPHNVVRIEYDPGRSAHIALLYNPKPGVDGWKKWSYILAPESIRAGDVVESFRRGVPDGYVPGWVDSKDKRGKVLDTGVDSSAGGGAPTAGGALALGLLRSRIIKPGNVLPLRLIPTGTIIHCISLRPERPGILVRAAGTFGQVVAHDDGGKYTLVRLQSGEVRKVLQDCSATIGKVSNPLWRNRQLGKAGRSRWLGRRPTVRGVAMNPVDHPHGGGRGKSKGNKQARSVWGWVSRGVRTRKPGPKGPKNSNKMVVRERPRGKERRRSN</sequence>
<feature type="region of interest" description="Disordered" evidence="8">
    <location>
        <begin position="336"/>
        <end position="401"/>
    </location>
</feature>
<dbReference type="GO" id="GO:0032543">
    <property type="term" value="P:mitochondrial translation"/>
    <property type="evidence" value="ECO:0007669"/>
    <property type="project" value="TreeGrafter"/>
</dbReference>
<gene>
    <name evidence="11" type="ORF">OE88DRAFT_1619827</name>
</gene>
<dbReference type="EMBL" id="ML213503">
    <property type="protein sequence ID" value="TFK56425.1"/>
    <property type="molecule type" value="Genomic_DNA"/>
</dbReference>
<evidence type="ECO:0000259" key="10">
    <source>
        <dbReference type="SMART" id="SM01383"/>
    </source>
</evidence>
<feature type="domain" description="Large ribosomal subunit protein uL2 RNA-binding" evidence="10">
    <location>
        <begin position="102"/>
        <end position="183"/>
    </location>
</feature>
<organism evidence="11 12">
    <name type="scientific">Heliocybe sulcata</name>
    <dbReference type="NCBI Taxonomy" id="5364"/>
    <lineage>
        <taxon>Eukaryota</taxon>
        <taxon>Fungi</taxon>
        <taxon>Dikarya</taxon>
        <taxon>Basidiomycota</taxon>
        <taxon>Agaricomycotina</taxon>
        <taxon>Agaricomycetes</taxon>
        <taxon>Gloeophyllales</taxon>
        <taxon>Gloeophyllaceae</taxon>
        <taxon>Heliocybe</taxon>
    </lineage>
</organism>
<accession>A0A5C3NHU4</accession>
<dbReference type="Gene3D" id="2.40.50.140">
    <property type="entry name" value="Nucleic acid-binding proteins"/>
    <property type="match status" value="1"/>
</dbReference>
<dbReference type="PANTHER" id="PTHR13691">
    <property type="entry name" value="RIBOSOMAL PROTEIN L2"/>
    <property type="match status" value="1"/>
</dbReference>
<dbReference type="SMART" id="SM01383">
    <property type="entry name" value="Ribosomal_L2"/>
    <property type="match status" value="1"/>
</dbReference>
<dbReference type="InterPro" id="IPR022666">
    <property type="entry name" value="Ribosomal_uL2_RNA-bd_dom"/>
</dbReference>
<dbReference type="PANTHER" id="PTHR13691:SF5">
    <property type="entry name" value="LARGE RIBOSOMAL SUBUNIT PROTEIN UL2M"/>
    <property type="match status" value="1"/>
</dbReference>
<dbReference type="AlphaFoldDB" id="A0A5C3NHU4"/>
<dbReference type="PROSITE" id="PS00467">
    <property type="entry name" value="RIBOSOMAL_L2"/>
    <property type="match status" value="1"/>
</dbReference>
<dbReference type="GO" id="GO:0003735">
    <property type="term" value="F:structural constituent of ribosome"/>
    <property type="evidence" value="ECO:0007669"/>
    <property type="project" value="InterPro"/>
</dbReference>
<comment type="function">
    <text evidence="6">Component of the mitochondrial ribosome (mitoribosome), a dedicated translation machinery responsible for the synthesis of mitochondrial genome-encoded proteins, including at least some of the essential transmembrane subunits of the mitochondrial respiratory chain. The mitoribosomes are attached to the mitochondrial inner membrane and translation products are cotranslationally integrated into the membrane.</text>
</comment>
<feature type="region of interest" description="Disordered" evidence="8">
    <location>
        <begin position="96"/>
        <end position="115"/>
    </location>
</feature>
<evidence type="ECO:0000256" key="2">
    <source>
        <dbReference type="ARBA" id="ARBA00005636"/>
    </source>
</evidence>
<evidence type="ECO:0000256" key="4">
    <source>
        <dbReference type="ARBA" id="ARBA00023128"/>
    </source>
</evidence>
<keyword evidence="3 11" id="KW-0689">Ribosomal protein</keyword>
<dbReference type="Proteomes" id="UP000305948">
    <property type="component" value="Unassembled WGS sequence"/>
</dbReference>
<dbReference type="SUPFAM" id="SSF50249">
    <property type="entry name" value="Nucleic acid-binding proteins"/>
    <property type="match status" value="1"/>
</dbReference>
<evidence type="ECO:0000259" key="9">
    <source>
        <dbReference type="SMART" id="SM01382"/>
    </source>
</evidence>
<dbReference type="STRING" id="5364.A0A5C3NHU4"/>
<dbReference type="GO" id="GO:0016740">
    <property type="term" value="F:transferase activity"/>
    <property type="evidence" value="ECO:0007669"/>
    <property type="project" value="InterPro"/>
</dbReference>
<dbReference type="NCBIfam" id="TIGR01171">
    <property type="entry name" value="rplB_bact"/>
    <property type="match status" value="1"/>
</dbReference>
<dbReference type="InterPro" id="IPR002171">
    <property type="entry name" value="Ribosomal_uL2"/>
</dbReference>
<evidence type="ECO:0000256" key="8">
    <source>
        <dbReference type="SAM" id="MobiDB-lite"/>
    </source>
</evidence>
<dbReference type="InterPro" id="IPR014722">
    <property type="entry name" value="Rib_uL2_dom2"/>
</dbReference>
<evidence type="ECO:0000313" key="11">
    <source>
        <dbReference type="EMBL" id="TFK56425.1"/>
    </source>
</evidence>
<dbReference type="InterPro" id="IPR022669">
    <property type="entry name" value="Ribosomal_uL2_C"/>
</dbReference>
<reference evidence="11 12" key="1">
    <citation type="journal article" date="2019" name="Nat. Ecol. Evol.">
        <title>Megaphylogeny resolves global patterns of mushroom evolution.</title>
        <authorList>
            <person name="Varga T."/>
            <person name="Krizsan K."/>
            <person name="Foldi C."/>
            <person name="Dima B."/>
            <person name="Sanchez-Garcia M."/>
            <person name="Sanchez-Ramirez S."/>
            <person name="Szollosi G.J."/>
            <person name="Szarkandi J.G."/>
            <person name="Papp V."/>
            <person name="Albert L."/>
            <person name="Andreopoulos W."/>
            <person name="Angelini C."/>
            <person name="Antonin V."/>
            <person name="Barry K.W."/>
            <person name="Bougher N.L."/>
            <person name="Buchanan P."/>
            <person name="Buyck B."/>
            <person name="Bense V."/>
            <person name="Catcheside P."/>
            <person name="Chovatia M."/>
            <person name="Cooper J."/>
            <person name="Damon W."/>
            <person name="Desjardin D."/>
            <person name="Finy P."/>
            <person name="Geml J."/>
            <person name="Haridas S."/>
            <person name="Hughes K."/>
            <person name="Justo A."/>
            <person name="Karasinski D."/>
            <person name="Kautmanova I."/>
            <person name="Kiss B."/>
            <person name="Kocsube S."/>
            <person name="Kotiranta H."/>
            <person name="LaButti K.M."/>
            <person name="Lechner B.E."/>
            <person name="Liimatainen K."/>
            <person name="Lipzen A."/>
            <person name="Lukacs Z."/>
            <person name="Mihaltcheva S."/>
            <person name="Morgado L.N."/>
            <person name="Niskanen T."/>
            <person name="Noordeloos M.E."/>
            <person name="Ohm R.A."/>
            <person name="Ortiz-Santana B."/>
            <person name="Ovrebo C."/>
            <person name="Racz N."/>
            <person name="Riley R."/>
            <person name="Savchenko A."/>
            <person name="Shiryaev A."/>
            <person name="Soop K."/>
            <person name="Spirin V."/>
            <person name="Szebenyi C."/>
            <person name="Tomsovsky M."/>
            <person name="Tulloss R.E."/>
            <person name="Uehling J."/>
            <person name="Grigoriev I.V."/>
            <person name="Vagvolgyi C."/>
            <person name="Papp T."/>
            <person name="Martin F.M."/>
            <person name="Miettinen O."/>
            <person name="Hibbett D.S."/>
            <person name="Nagy L.G."/>
        </authorList>
    </citation>
    <scope>NUCLEOTIDE SEQUENCE [LARGE SCALE GENOMIC DNA]</scope>
    <source>
        <strain evidence="11 12">OMC1185</strain>
    </source>
</reference>
<evidence type="ECO:0000256" key="5">
    <source>
        <dbReference type="ARBA" id="ARBA00023274"/>
    </source>
</evidence>
<proteinExistence type="inferred from homology"/>
<dbReference type="InterPro" id="IPR022671">
    <property type="entry name" value="Ribosomal_uL2_CS"/>
</dbReference>
<dbReference type="FunFam" id="4.10.950.10:FF:000001">
    <property type="entry name" value="50S ribosomal protein L2"/>
    <property type="match status" value="1"/>
</dbReference>
<feature type="domain" description="Large ribosomal subunit protein uL2 C-terminal" evidence="9">
    <location>
        <begin position="236"/>
        <end position="366"/>
    </location>
</feature>
<evidence type="ECO:0000256" key="3">
    <source>
        <dbReference type="ARBA" id="ARBA00022980"/>
    </source>
</evidence>
<protein>
    <recommendedName>
        <fullName evidence="7">Large ribosomal subunit protein uL2m</fullName>
    </recommendedName>
</protein>